<evidence type="ECO:0000313" key="8">
    <source>
        <dbReference type="EMBL" id="ESN96162.1"/>
    </source>
</evidence>
<feature type="region of interest" description="Disordered" evidence="6">
    <location>
        <begin position="102"/>
        <end position="130"/>
    </location>
</feature>
<feature type="compositionally biased region" description="Acidic residues" evidence="6">
    <location>
        <begin position="482"/>
        <end position="507"/>
    </location>
</feature>
<feature type="domain" description="C2H2-type" evidence="7">
    <location>
        <begin position="396"/>
        <end position="424"/>
    </location>
</feature>
<dbReference type="InterPro" id="IPR013087">
    <property type="entry name" value="Znf_C2H2_type"/>
</dbReference>
<feature type="region of interest" description="Disordered" evidence="6">
    <location>
        <begin position="158"/>
        <end position="232"/>
    </location>
</feature>
<dbReference type="GeneID" id="20211145"/>
<evidence type="ECO:0000256" key="3">
    <source>
        <dbReference type="ARBA" id="ARBA00022771"/>
    </source>
</evidence>
<dbReference type="PROSITE" id="PS00028">
    <property type="entry name" value="ZINC_FINGER_C2H2_1"/>
    <property type="match status" value="4"/>
</dbReference>
<keyword evidence="1" id="KW-0479">Metal-binding</keyword>
<dbReference type="CTD" id="20211145"/>
<sequence length="600" mass="67200">MVESVQNIPAGELVSDYEVILPWTVIDTCCTLKPHGSSCFVSVNKQTNTSNQLFVSKLEDNSIKIRISVINLSEESSTATDSKSSNDKDGEEALDKKVELAETVVGDDDDKDVKESKEGLASESQNDVISGEQDQSMEACFNEGLSTVIIVKKVSPNKSQISEDVRQASEQSYKEQGVNHNSTKHSPAQRFKEMENHDDDENYSQSNDKKKVRKSFLNNDTNKSCNTKSDNKDSVTCELCFQSYESYAHLIRHVRKQHRDCTFVRNYLEEITPLLVTPCPVCKKQFTAKSSLDAHIKVSHGGQFASVPKLPLPSMLTSLSPASNRDHQRLTYAGRKNVKKVKNGSSSSNNNSILDKNPSYSSYPGSSNRSSLYSAEDSDDSEDESSDDDGKDKSKVKCDVCHESFDSRQQAIKHQDQVHRPQPNKLSKDNSGAQRSKEELFNCHYCSKKFRSKELVLKHCLSTHFRSLENSVKKKNSKLNDEDNDEHSDDDNSEEDDDDDNEDDDETFGVKSKKAKRQQRVRRKSDRANSKANKSNNSLADMNNSSTSLNNSSNTNSSPTGGGGFACDMCGVEFNRMTLLVTHARYCRQKIPQIKTYAKR</sequence>
<proteinExistence type="predicted"/>
<reference evidence="8 10" key="2">
    <citation type="journal article" date="2013" name="Nature">
        <title>Insights into bilaterian evolution from three spiralian genomes.</title>
        <authorList>
            <person name="Simakov O."/>
            <person name="Marletaz F."/>
            <person name="Cho S.J."/>
            <person name="Edsinger-Gonzales E."/>
            <person name="Havlak P."/>
            <person name="Hellsten U."/>
            <person name="Kuo D.H."/>
            <person name="Larsson T."/>
            <person name="Lv J."/>
            <person name="Arendt D."/>
            <person name="Savage R."/>
            <person name="Osoegawa K."/>
            <person name="de Jong P."/>
            <person name="Grimwood J."/>
            <person name="Chapman J.A."/>
            <person name="Shapiro H."/>
            <person name="Aerts A."/>
            <person name="Otillar R.P."/>
            <person name="Terry A.Y."/>
            <person name="Boore J.L."/>
            <person name="Grigoriev I.V."/>
            <person name="Lindberg D.R."/>
            <person name="Seaver E.C."/>
            <person name="Weisblat D.A."/>
            <person name="Putnam N.H."/>
            <person name="Rokhsar D.S."/>
        </authorList>
    </citation>
    <scope>NUCLEOTIDE SEQUENCE</scope>
</reference>
<feature type="compositionally biased region" description="Basic and acidic residues" evidence="6">
    <location>
        <begin position="111"/>
        <end position="120"/>
    </location>
</feature>
<dbReference type="InterPro" id="IPR036236">
    <property type="entry name" value="Znf_C2H2_sf"/>
</dbReference>
<feature type="region of interest" description="Disordered" evidence="6">
    <location>
        <begin position="318"/>
        <end position="395"/>
    </location>
</feature>
<evidence type="ECO:0000256" key="4">
    <source>
        <dbReference type="ARBA" id="ARBA00022833"/>
    </source>
</evidence>
<dbReference type="RefSeq" id="XP_009025390.1">
    <property type="nucleotide sequence ID" value="XM_009027142.1"/>
</dbReference>
<evidence type="ECO:0000313" key="9">
    <source>
        <dbReference type="EnsemblMetazoa" id="HelroP189133"/>
    </source>
</evidence>
<dbReference type="GO" id="GO:0000981">
    <property type="term" value="F:DNA-binding transcription factor activity, RNA polymerase II-specific"/>
    <property type="evidence" value="ECO:0000318"/>
    <property type="project" value="GO_Central"/>
</dbReference>
<evidence type="ECO:0000256" key="1">
    <source>
        <dbReference type="ARBA" id="ARBA00022723"/>
    </source>
</evidence>
<reference evidence="9" key="3">
    <citation type="submission" date="2015-06" db="UniProtKB">
        <authorList>
            <consortium name="EnsemblMetazoa"/>
        </authorList>
    </citation>
    <scope>IDENTIFICATION</scope>
</reference>
<dbReference type="Pfam" id="PF00096">
    <property type="entry name" value="zf-C2H2"/>
    <property type="match status" value="1"/>
</dbReference>
<feature type="compositionally biased region" description="Low complexity" evidence="6">
    <location>
        <begin position="530"/>
        <end position="558"/>
    </location>
</feature>
<feature type="compositionally biased region" description="Basic residues" evidence="6">
    <location>
        <begin position="511"/>
        <end position="525"/>
    </location>
</feature>
<dbReference type="AlphaFoldDB" id="T1FQP8"/>
<dbReference type="PROSITE" id="PS50157">
    <property type="entry name" value="ZINC_FINGER_C2H2_2"/>
    <property type="match status" value="4"/>
</dbReference>
<protein>
    <recommendedName>
        <fullName evidence="7">C2H2-type domain-containing protein</fullName>
    </recommendedName>
</protein>
<dbReference type="EnsemblMetazoa" id="HelroT189133">
    <property type="protein sequence ID" value="HelroP189133"/>
    <property type="gene ID" value="HelroG189133"/>
</dbReference>
<dbReference type="EMBL" id="KB097495">
    <property type="protein sequence ID" value="ESN96162.1"/>
    <property type="molecule type" value="Genomic_DNA"/>
</dbReference>
<keyword evidence="2" id="KW-0677">Repeat</keyword>
<accession>T1FQP8</accession>
<evidence type="ECO:0000256" key="5">
    <source>
        <dbReference type="PROSITE-ProRule" id="PRU00042"/>
    </source>
</evidence>
<keyword evidence="3 5" id="KW-0863">Zinc-finger</keyword>
<dbReference type="SUPFAM" id="SSF57667">
    <property type="entry name" value="beta-beta-alpha zinc fingers"/>
    <property type="match status" value="2"/>
</dbReference>
<keyword evidence="10" id="KW-1185">Reference proteome</keyword>
<gene>
    <name evidence="9" type="primary">20211145</name>
    <name evidence="8" type="ORF">HELRODRAFT_189133</name>
</gene>
<organism evidence="9 10">
    <name type="scientific">Helobdella robusta</name>
    <name type="common">Californian leech</name>
    <dbReference type="NCBI Taxonomy" id="6412"/>
    <lineage>
        <taxon>Eukaryota</taxon>
        <taxon>Metazoa</taxon>
        <taxon>Spiralia</taxon>
        <taxon>Lophotrochozoa</taxon>
        <taxon>Annelida</taxon>
        <taxon>Clitellata</taxon>
        <taxon>Hirudinea</taxon>
        <taxon>Rhynchobdellida</taxon>
        <taxon>Glossiphoniidae</taxon>
        <taxon>Helobdella</taxon>
    </lineage>
</organism>
<feature type="compositionally biased region" description="Acidic residues" evidence="6">
    <location>
        <begin position="376"/>
        <end position="387"/>
    </location>
</feature>
<dbReference type="KEGG" id="hro:HELRODRAFT_189133"/>
<dbReference type="GO" id="GO:0043565">
    <property type="term" value="F:sequence-specific DNA binding"/>
    <property type="evidence" value="ECO:0000318"/>
    <property type="project" value="GO_Central"/>
</dbReference>
<evidence type="ECO:0000256" key="2">
    <source>
        <dbReference type="ARBA" id="ARBA00022737"/>
    </source>
</evidence>
<evidence type="ECO:0000313" key="10">
    <source>
        <dbReference type="Proteomes" id="UP000015101"/>
    </source>
</evidence>
<feature type="compositionally biased region" description="Low complexity" evidence="6">
    <location>
        <begin position="359"/>
        <end position="375"/>
    </location>
</feature>
<evidence type="ECO:0000259" key="7">
    <source>
        <dbReference type="PROSITE" id="PS50157"/>
    </source>
</evidence>
<dbReference type="PANTHER" id="PTHR24409">
    <property type="entry name" value="ZINC FINGER PROTEIN 142"/>
    <property type="match status" value="1"/>
</dbReference>
<dbReference type="HOGENOM" id="CLU_455141_0_0_1"/>
<dbReference type="GO" id="GO:0006357">
    <property type="term" value="P:regulation of transcription by RNA polymerase II"/>
    <property type="evidence" value="ECO:0000318"/>
    <property type="project" value="GO_Central"/>
</dbReference>
<reference evidence="10" key="1">
    <citation type="submission" date="2012-12" db="EMBL/GenBank/DDBJ databases">
        <authorList>
            <person name="Hellsten U."/>
            <person name="Grimwood J."/>
            <person name="Chapman J.A."/>
            <person name="Shapiro H."/>
            <person name="Aerts A."/>
            <person name="Otillar R.P."/>
            <person name="Terry A.Y."/>
            <person name="Boore J.L."/>
            <person name="Simakov O."/>
            <person name="Marletaz F."/>
            <person name="Cho S.-J."/>
            <person name="Edsinger-Gonzales E."/>
            <person name="Havlak P."/>
            <person name="Kuo D.-H."/>
            <person name="Larsson T."/>
            <person name="Lv J."/>
            <person name="Arendt D."/>
            <person name="Savage R."/>
            <person name="Osoegawa K."/>
            <person name="de Jong P."/>
            <person name="Lindberg D.R."/>
            <person name="Seaver E.C."/>
            <person name="Weisblat D.A."/>
            <person name="Putnam N.H."/>
            <person name="Grigoriev I.V."/>
            <person name="Rokhsar D.S."/>
        </authorList>
    </citation>
    <scope>NUCLEOTIDE SEQUENCE</scope>
</reference>
<dbReference type="GO" id="GO:0008270">
    <property type="term" value="F:zinc ion binding"/>
    <property type="evidence" value="ECO:0007669"/>
    <property type="project" value="UniProtKB-KW"/>
</dbReference>
<dbReference type="Proteomes" id="UP000015101">
    <property type="component" value="Unassembled WGS sequence"/>
</dbReference>
<feature type="region of interest" description="Disordered" evidence="6">
    <location>
        <begin position="472"/>
        <end position="560"/>
    </location>
</feature>
<dbReference type="GO" id="GO:0005634">
    <property type="term" value="C:nucleus"/>
    <property type="evidence" value="ECO:0000318"/>
    <property type="project" value="GO_Central"/>
</dbReference>
<feature type="domain" description="C2H2-type" evidence="7">
    <location>
        <begin position="441"/>
        <end position="464"/>
    </location>
</feature>
<evidence type="ECO:0000256" key="6">
    <source>
        <dbReference type="SAM" id="MobiDB-lite"/>
    </source>
</evidence>
<feature type="domain" description="C2H2-type" evidence="7">
    <location>
        <begin position="277"/>
        <end position="305"/>
    </location>
</feature>
<feature type="compositionally biased region" description="Polar residues" evidence="6">
    <location>
        <begin position="216"/>
        <end position="228"/>
    </location>
</feature>
<dbReference type="Gene3D" id="3.30.160.60">
    <property type="entry name" value="Classic Zinc Finger"/>
    <property type="match status" value="2"/>
</dbReference>
<feature type="domain" description="C2H2-type" evidence="7">
    <location>
        <begin position="565"/>
        <end position="592"/>
    </location>
</feature>
<feature type="compositionally biased region" description="Low complexity" evidence="6">
    <location>
        <begin position="343"/>
        <end position="352"/>
    </location>
</feature>
<dbReference type="EMBL" id="AMQM01001337">
    <property type="status" value="NOT_ANNOTATED_CDS"/>
    <property type="molecule type" value="Genomic_DNA"/>
</dbReference>
<dbReference type="SMART" id="SM00355">
    <property type="entry name" value="ZnF_C2H2"/>
    <property type="match status" value="5"/>
</dbReference>
<dbReference type="InParanoid" id="T1FQP8"/>
<keyword evidence="4" id="KW-0862">Zinc</keyword>
<feature type="region of interest" description="Disordered" evidence="6">
    <location>
        <begin position="407"/>
        <end position="434"/>
    </location>
</feature>
<name>T1FQP8_HELRO</name>
<dbReference type="PANTHER" id="PTHR24409:SF295">
    <property type="entry name" value="AZ2-RELATED"/>
    <property type="match status" value="1"/>
</dbReference>